<keyword evidence="1" id="KW-0805">Transcription regulation</keyword>
<dbReference type="InterPro" id="IPR011711">
    <property type="entry name" value="GntR_C"/>
</dbReference>
<gene>
    <name evidence="5" type="ORF">LPB072_22715</name>
    <name evidence="6" type="ORF">LPB72_22100</name>
</gene>
<dbReference type="GO" id="GO:0003677">
    <property type="term" value="F:DNA binding"/>
    <property type="evidence" value="ECO:0007669"/>
    <property type="project" value="UniProtKB-KW"/>
</dbReference>
<dbReference type="STRING" id="1763535.LPB072_22715"/>
<dbReference type="PANTHER" id="PTHR43537">
    <property type="entry name" value="TRANSCRIPTIONAL REGULATOR, GNTR FAMILY"/>
    <property type="match status" value="1"/>
</dbReference>
<dbReference type="Gene3D" id="1.20.120.530">
    <property type="entry name" value="GntR ligand-binding domain-like"/>
    <property type="match status" value="1"/>
</dbReference>
<evidence type="ECO:0000256" key="1">
    <source>
        <dbReference type="ARBA" id="ARBA00023015"/>
    </source>
</evidence>
<reference evidence="6 7" key="1">
    <citation type="submission" date="2016-02" db="EMBL/GenBank/DDBJ databases">
        <title>Draft genome sequence of Hydrogenophaga sp. LPB0072.</title>
        <authorList>
            <person name="Shin S.-K."/>
            <person name="Yi H."/>
        </authorList>
    </citation>
    <scope>NUCLEOTIDE SEQUENCE [LARGE SCALE GENOMIC DNA]</scope>
    <source>
        <strain evidence="6 7">LPB0072</strain>
    </source>
</reference>
<dbReference type="EMBL" id="CP017476">
    <property type="protein sequence ID" value="AOW15203.1"/>
    <property type="molecule type" value="Genomic_DNA"/>
</dbReference>
<dbReference type="PRINTS" id="PR00035">
    <property type="entry name" value="HTHGNTR"/>
</dbReference>
<evidence type="ECO:0000256" key="3">
    <source>
        <dbReference type="ARBA" id="ARBA00023163"/>
    </source>
</evidence>
<dbReference type="SUPFAM" id="SSF48008">
    <property type="entry name" value="GntR ligand-binding domain-like"/>
    <property type="match status" value="1"/>
</dbReference>
<dbReference type="OrthoDB" id="1040417at2"/>
<dbReference type="RefSeq" id="WP_066096574.1">
    <property type="nucleotide sequence ID" value="NZ_CP017476.1"/>
</dbReference>
<protein>
    <submittedName>
        <fullName evidence="5">GntR family transcriptional regulator</fullName>
    </submittedName>
</protein>
<dbReference type="Pfam" id="PF07729">
    <property type="entry name" value="FCD"/>
    <property type="match status" value="1"/>
</dbReference>
<keyword evidence="2" id="KW-0238">DNA-binding</keyword>
<feature type="domain" description="HTH gntR-type" evidence="4">
    <location>
        <begin position="12"/>
        <end position="80"/>
    </location>
</feature>
<keyword evidence="3" id="KW-0804">Transcription</keyword>
<dbReference type="EMBL" id="LVWD01000043">
    <property type="protein sequence ID" value="OAD39290.1"/>
    <property type="molecule type" value="Genomic_DNA"/>
</dbReference>
<dbReference type="PANTHER" id="PTHR43537:SF5">
    <property type="entry name" value="UXU OPERON TRANSCRIPTIONAL REGULATOR"/>
    <property type="match status" value="1"/>
</dbReference>
<dbReference type="PROSITE" id="PS50949">
    <property type="entry name" value="HTH_GNTR"/>
    <property type="match status" value="1"/>
</dbReference>
<evidence type="ECO:0000259" key="4">
    <source>
        <dbReference type="PROSITE" id="PS50949"/>
    </source>
</evidence>
<dbReference type="Pfam" id="PF00392">
    <property type="entry name" value="GntR"/>
    <property type="match status" value="1"/>
</dbReference>
<evidence type="ECO:0000256" key="2">
    <source>
        <dbReference type="ARBA" id="ARBA00023125"/>
    </source>
</evidence>
<dbReference type="SMART" id="SM00345">
    <property type="entry name" value="HTH_GNTR"/>
    <property type="match status" value="1"/>
</dbReference>
<proteinExistence type="predicted"/>
<dbReference type="InterPro" id="IPR036390">
    <property type="entry name" value="WH_DNA-bd_sf"/>
</dbReference>
<dbReference type="AlphaFoldDB" id="A0A167GDD8"/>
<reference evidence="5 8" key="2">
    <citation type="submission" date="2016-10" db="EMBL/GenBank/DDBJ databases">
        <title>Hydorgenophaga sp. LPB0072 isolated from gastropod.</title>
        <authorList>
            <person name="Kim E."/>
            <person name="Yi H."/>
        </authorList>
    </citation>
    <scope>NUCLEOTIDE SEQUENCE [LARGE SCALE GENOMIC DNA]</scope>
    <source>
        <strain evidence="5 8">LPB0072</strain>
    </source>
</reference>
<name>A0A167GDD8_9BURK</name>
<accession>A0A167GDD8</accession>
<dbReference type="InterPro" id="IPR000524">
    <property type="entry name" value="Tscrpt_reg_HTH_GntR"/>
</dbReference>
<keyword evidence="7" id="KW-1185">Reference proteome</keyword>
<evidence type="ECO:0000313" key="7">
    <source>
        <dbReference type="Proteomes" id="UP000185657"/>
    </source>
</evidence>
<evidence type="ECO:0000313" key="8">
    <source>
        <dbReference type="Proteomes" id="UP000185680"/>
    </source>
</evidence>
<dbReference type="Proteomes" id="UP000185657">
    <property type="component" value="Unassembled WGS sequence"/>
</dbReference>
<dbReference type="Gene3D" id="1.10.10.10">
    <property type="entry name" value="Winged helix-like DNA-binding domain superfamily/Winged helix DNA-binding domain"/>
    <property type="match status" value="1"/>
</dbReference>
<dbReference type="InterPro" id="IPR036388">
    <property type="entry name" value="WH-like_DNA-bd_sf"/>
</dbReference>
<sequence>MNRDLSNRNKSRTLSTELAHVLVERIRSGGYAPGEKLPKEAAFMEEFGVSRTVVREAISYLQAVNMAETRHGIGTFVLRAEEGTPFRIKPEQLGTLRDTIALMELRIGIETEAAAIAAARRTEENLGSMRTALDAFSAAIEAGQDAASADFQFHREIALATQNSHFAEVMGSLGPGVIPRARLATDAPDHPNRQMYLKLVHQEHESIFNAIRNQDVDSARAAIRTHLSNSRERLRKSDTQAN</sequence>
<evidence type="ECO:0000313" key="6">
    <source>
        <dbReference type="EMBL" id="OAD39290.1"/>
    </source>
</evidence>
<dbReference type="CDD" id="cd07377">
    <property type="entry name" value="WHTH_GntR"/>
    <property type="match status" value="1"/>
</dbReference>
<dbReference type="GO" id="GO:0003700">
    <property type="term" value="F:DNA-binding transcription factor activity"/>
    <property type="evidence" value="ECO:0007669"/>
    <property type="project" value="InterPro"/>
</dbReference>
<organism evidence="5 8">
    <name type="scientific">Hydrogenophaga crassostreae</name>
    <dbReference type="NCBI Taxonomy" id="1763535"/>
    <lineage>
        <taxon>Bacteria</taxon>
        <taxon>Pseudomonadati</taxon>
        <taxon>Pseudomonadota</taxon>
        <taxon>Betaproteobacteria</taxon>
        <taxon>Burkholderiales</taxon>
        <taxon>Comamonadaceae</taxon>
        <taxon>Hydrogenophaga</taxon>
    </lineage>
</organism>
<dbReference type="SUPFAM" id="SSF46785">
    <property type="entry name" value="Winged helix' DNA-binding domain"/>
    <property type="match status" value="1"/>
</dbReference>
<dbReference type="Proteomes" id="UP000185680">
    <property type="component" value="Chromosome"/>
</dbReference>
<evidence type="ECO:0000313" key="5">
    <source>
        <dbReference type="EMBL" id="AOW15203.1"/>
    </source>
</evidence>
<dbReference type="InterPro" id="IPR008920">
    <property type="entry name" value="TF_FadR/GntR_C"/>
</dbReference>
<dbReference type="KEGG" id="hyl:LPB072_22715"/>
<dbReference type="SMART" id="SM00895">
    <property type="entry name" value="FCD"/>
    <property type="match status" value="1"/>
</dbReference>